<dbReference type="Proteomes" id="UP000294145">
    <property type="component" value="Unassembled WGS sequence"/>
</dbReference>
<evidence type="ECO:0000256" key="1">
    <source>
        <dbReference type="ARBA" id="ARBA00022603"/>
    </source>
</evidence>
<organism evidence="3 4">
    <name type="scientific">Vibrio cholerae</name>
    <dbReference type="NCBI Taxonomy" id="666"/>
    <lineage>
        <taxon>Bacteria</taxon>
        <taxon>Pseudomonadati</taxon>
        <taxon>Pseudomonadota</taxon>
        <taxon>Gammaproteobacteria</taxon>
        <taxon>Vibrionales</taxon>
        <taxon>Vibrionaceae</taxon>
        <taxon>Vibrio</taxon>
    </lineage>
</organism>
<dbReference type="EMBL" id="SISP01000020">
    <property type="protein sequence ID" value="TBM41313.1"/>
    <property type="molecule type" value="Genomic_DNA"/>
</dbReference>
<dbReference type="GO" id="GO:0003676">
    <property type="term" value="F:nucleic acid binding"/>
    <property type="evidence" value="ECO:0007669"/>
    <property type="project" value="InterPro"/>
</dbReference>
<dbReference type="GO" id="GO:0008168">
    <property type="term" value="F:methyltransferase activity"/>
    <property type="evidence" value="ECO:0007669"/>
    <property type="project" value="UniProtKB-KW"/>
</dbReference>
<name>A0A7Z7YDM5_VIBCL</name>
<dbReference type="Gene3D" id="3.40.50.150">
    <property type="entry name" value="Vaccinia Virus protein VP39"/>
    <property type="match status" value="1"/>
</dbReference>
<keyword evidence="1 3" id="KW-0489">Methyltransferase</keyword>
<comment type="caution">
    <text evidence="3">The sequence shown here is derived from an EMBL/GenBank/DDBJ whole genome shotgun (WGS) entry which is preliminary data.</text>
</comment>
<dbReference type="AlphaFoldDB" id="A0A7Z7YDM5"/>
<dbReference type="RefSeq" id="WP_114709042.1">
    <property type="nucleotide sequence ID" value="NZ_JACWKW010000009.1"/>
</dbReference>
<evidence type="ECO:0000313" key="3">
    <source>
        <dbReference type="EMBL" id="TBM41313.1"/>
    </source>
</evidence>
<gene>
    <name evidence="3" type="ORF">EYB64_12120</name>
</gene>
<evidence type="ECO:0000256" key="2">
    <source>
        <dbReference type="ARBA" id="ARBA00022679"/>
    </source>
</evidence>
<dbReference type="PROSITE" id="PS00092">
    <property type="entry name" value="N6_MTASE"/>
    <property type="match status" value="1"/>
</dbReference>
<evidence type="ECO:0000313" key="4">
    <source>
        <dbReference type="Proteomes" id="UP000294145"/>
    </source>
</evidence>
<reference evidence="3 4" key="1">
    <citation type="submission" date="2019-02" db="EMBL/GenBank/DDBJ databases">
        <title>Genomic plasticity associated with the antimicrobial resistance in Vibrio cholerae.</title>
        <authorList>
            <person name="Verma J."/>
            <person name="Bag S."/>
            <person name="Saha B."/>
            <person name="Kumar P."/>
            <person name="Ghosh T.S."/>
            <person name="Dayal M."/>
            <person name="Senapati T."/>
            <person name="Mehra S."/>
            <person name="Dey P."/>
            <person name="Desigamani A."/>
            <person name="Kumar D."/>
            <person name="Rana P."/>
            <person name="Kumar B."/>
            <person name="Maiti T.K."/>
            <person name="Sharma N.C."/>
            <person name="Bhadra R.K."/>
            <person name="Mutreja A."/>
            <person name="Nair G.B."/>
            <person name="Ramamurthy T."/>
            <person name="Das B."/>
        </authorList>
    </citation>
    <scope>NUCLEOTIDE SEQUENCE [LARGE SCALE GENOMIC DNA]</scope>
    <source>
        <strain evidence="3 4">IDH06781</strain>
    </source>
</reference>
<protein>
    <submittedName>
        <fullName evidence="3">Methyltransferase type 11</fullName>
    </submittedName>
</protein>
<dbReference type="GO" id="GO:0032259">
    <property type="term" value="P:methylation"/>
    <property type="evidence" value="ECO:0007669"/>
    <property type="project" value="UniProtKB-KW"/>
</dbReference>
<dbReference type="InterPro" id="IPR029063">
    <property type="entry name" value="SAM-dependent_MTases_sf"/>
</dbReference>
<dbReference type="SUPFAM" id="SSF53335">
    <property type="entry name" value="S-adenosyl-L-methionine-dependent methyltransferases"/>
    <property type="match status" value="1"/>
</dbReference>
<proteinExistence type="predicted"/>
<dbReference type="InterPro" id="IPR002052">
    <property type="entry name" value="DNA_methylase_N6_adenine_CS"/>
</dbReference>
<accession>A0A7Z7YDM5</accession>
<keyword evidence="2 3" id="KW-0808">Transferase</keyword>
<sequence length="200" mass="22177">MDRSIYSRPDKPTFKRVVKRERFQIGTSSAFDEIKACDFTVDSSTECHVTPPNIALRMFDYALDYGADVGGMWGDPQCGTGNLVQAMLDRGVPCENVVAIERHLKLASYTASRFNNLVDVKAECFLEFDKTSKVDVVLTNPPFSTVKKHMNATLDWLAPNGIIIALVPITYSHPGMITLEELPKGTFVTANVMTKIIAII</sequence>
<dbReference type="CDD" id="cd02440">
    <property type="entry name" value="AdoMet_MTases"/>
    <property type="match status" value="1"/>
</dbReference>